<evidence type="ECO:0000313" key="1">
    <source>
        <dbReference type="EMBL" id="RHL62856.1"/>
    </source>
</evidence>
<organism evidence="1 2">
    <name type="scientific">Bacteroides thetaiotaomicron</name>
    <dbReference type="NCBI Taxonomy" id="818"/>
    <lineage>
        <taxon>Bacteria</taxon>
        <taxon>Pseudomonadati</taxon>
        <taxon>Bacteroidota</taxon>
        <taxon>Bacteroidia</taxon>
        <taxon>Bacteroidales</taxon>
        <taxon>Bacteroidaceae</taxon>
        <taxon>Bacteroides</taxon>
    </lineage>
</organism>
<comment type="caution">
    <text evidence="1">The sequence shown here is derived from an EMBL/GenBank/DDBJ whole genome shotgun (WGS) entry which is preliminary data.</text>
</comment>
<accession>A0A415M4K9</accession>
<sequence>MKFIYSEWDAFCKALAHHKIYSITAATILKAAQHGTLGSKRFVNLKHDVESSPSKALDLARIEAKYNHCSTYYVQAYLMTDVNQHIFAEIQSLGHEVTYHHDVMDGGKGNLDEALSIYKKNLANFKEKGFEVETVCQHGNPVSDYENRDFFRSDLVQNEFPKQADIMVDFMDKIGREYVYISDVGMSFKIVTNPIHSDKVSEAEKYIVLGDICEVIPELVGHPNTSYIVSAHSHRYNKYVLKAIVRKTVFTIIKTVAKVLFEVPGLKKFLFRFNSITKHL</sequence>
<protein>
    <recommendedName>
        <fullName evidence="3">Polysaccharide deacetylase</fullName>
    </recommendedName>
</protein>
<name>A0A415M4K9_BACT4</name>
<reference evidence="1 2" key="1">
    <citation type="submission" date="2018-08" db="EMBL/GenBank/DDBJ databases">
        <title>A genome reference for cultivated species of the human gut microbiota.</title>
        <authorList>
            <person name="Zou Y."/>
            <person name="Xue W."/>
            <person name="Luo G."/>
        </authorList>
    </citation>
    <scope>NUCLEOTIDE SEQUENCE [LARGE SCALE GENOMIC DNA]</scope>
    <source>
        <strain evidence="1 2">AF37-12</strain>
    </source>
</reference>
<dbReference type="Proteomes" id="UP000283616">
    <property type="component" value="Unassembled WGS sequence"/>
</dbReference>
<gene>
    <name evidence="1" type="ORF">DW011_04165</name>
</gene>
<evidence type="ECO:0008006" key="3">
    <source>
        <dbReference type="Google" id="ProtNLM"/>
    </source>
</evidence>
<dbReference type="EMBL" id="QROV01000004">
    <property type="protein sequence ID" value="RHL62856.1"/>
    <property type="molecule type" value="Genomic_DNA"/>
</dbReference>
<dbReference type="AlphaFoldDB" id="A0A415M4K9"/>
<dbReference type="RefSeq" id="WP_118417357.1">
    <property type="nucleotide sequence ID" value="NZ_JAHYNQ010000001.1"/>
</dbReference>
<proteinExistence type="predicted"/>
<evidence type="ECO:0000313" key="2">
    <source>
        <dbReference type="Proteomes" id="UP000283616"/>
    </source>
</evidence>